<feature type="non-terminal residue" evidence="2">
    <location>
        <position position="1"/>
    </location>
</feature>
<feature type="compositionally biased region" description="Basic residues" evidence="1">
    <location>
        <begin position="23"/>
        <end position="35"/>
    </location>
</feature>
<protein>
    <submittedName>
        <fullName evidence="2">Uncharacterized protein</fullName>
    </submittedName>
</protein>
<accession>A0ABN9W4M7</accession>
<evidence type="ECO:0000313" key="2">
    <source>
        <dbReference type="EMBL" id="CAK0880252.1"/>
    </source>
</evidence>
<gene>
    <name evidence="2" type="ORF">PCOR1329_LOCUS63455</name>
</gene>
<sequence>EEEEAEREAGAEAEAESCGAHAPHPRGPHPPRNRRFSLQFGSHVHTRLPSWQGQRRATTGDRIVPRRAKATWRLHLSSDTPSSRDQQEQAPTSPCRAAILCKMTGTEPTRPRLTVGATGVY</sequence>
<evidence type="ECO:0000256" key="1">
    <source>
        <dbReference type="SAM" id="MobiDB-lite"/>
    </source>
</evidence>
<feature type="region of interest" description="Disordered" evidence="1">
    <location>
        <begin position="1"/>
        <end position="94"/>
    </location>
</feature>
<feature type="compositionally biased region" description="Acidic residues" evidence="1">
    <location>
        <begin position="1"/>
        <end position="15"/>
    </location>
</feature>
<name>A0ABN9W4M7_9DINO</name>
<evidence type="ECO:0000313" key="3">
    <source>
        <dbReference type="Proteomes" id="UP001189429"/>
    </source>
</evidence>
<proteinExistence type="predicted"/>
<dbReference type="Proteomes" id="UP001189429">
    <property type="component" value="Unassembled WGS sequence"/>
</dbReference>
<feature type="compositionally biased region" description="Polar residues" evidence="1">
    <location>
        <begin position="77"/>
        <end position="92"/>
    </location>
</feature>
<dbReference type="EMBL" id="CAUYUJ010018055">
    <property type="protein sequence ID" value="CAK0880252.1"/>
    <property type="molecule type" value="Genomic_DNA"/>
</dbReference>
<comment type="caution">
    <text evidence="2">The sequence shown here is derived from an EMBL/GenBank/DDBJ whole genome shotgun (WGS) entry which is preliminary data.</text>
</comment>
<reference evidence="2" key="1">
    <citation type="submission" date="2023-10" db="EMBL/GenBank/DDBJ databases">
        <authorList>
            <person name="Chen Y."/>
            <person name="Shah S."/>
            <person name="Dougan E. K."/>
            <person name="Thang M."/>
            <person name="Chan C."/>
        </authorList>
    </citation>
    <scope>NUCLEOTIDE SEQUENCE [LARGE SCALE GENOMIC DNA]</scope>
</reference>
<keyword evidence="3" id="KW-1185">Reference proteome</keyword>
<organism evidence="2 3">
    <name type="scientific">Prorocentrum cordatum</name>
    <dbReference type="NCBI Taxonomy" id="2364126"/>
    <lineage>
        <taxon>Eukaryota</taxon>
        <taxon>Sar</taxon>
        <taxon>Alveolata</taxon>
        <taxon>Dinophyceae</taxon>
        <taxon>Prorocentrales</taxon>
        <taxon>Prorocentraceae</taxon>
        <taxon>Prorocentrum</taxon>
    </lineage>
</organism>